<evidence type="ECO:0000256" key="12">
    <source>
        <dbReference type="RuleBase" id="RU000461"/>
    </source>
</evidence>
<sequence length="622" mass="68624">MLMPLCFYSVLSHGAKISRHVPVGRLHALLCLYKTTAMALVFDLPFRRTAVQRVTSLEFSSVAASQVMATSVPVGLLGEAPSPWNVQQLLLPPLCAAAVAVVAWCAARAAEWAWLRPRRLERALRAQGLRGTAYRPLSGDAPLSDRLAREARSRPPLPPGCHAVVPRAMPLVHHAMNEHGKTSVTWFGPTPRVIVTEPELVRQVLSNKFGHFEKAGFGQLTRLLHHGVSTHQGSKWAKHRRIINPAFHLDKLKRMLPAFASCCADMVSRWEGLVAAADDGEPCEVDVWPEMQRLTGDVISRVAFGSSYLEGRRIFELQEEQVHLAMLVANKIHIPGYMMLPTRVNRRMKRIAAEIEGILRGMIATRESSLRAGKATSDDLLGLLLESNMEQFSGEGEGEGGTNSGGGGMSTDDIIGECKLFYFAGMETTSVLLTWTMVVLAMHQEWQDRAREEVLRVFGGGCRSVPDYDGLSRLKIVTMVLYEVLRLYTPLPALHRRTYKPMELGGVRYPAGVMLMLPLLSIHHDKDVWGPDADEFRPERFAEGIARAAASGGDAPPAFFPFGWGPRTCIGQTFALLEAKIGLAMILGSFVFELSPSYSHAPFPVVLLQPEHGAQVKLRKLP</sequence>
<evidence type="ECO:0000256" key="10">
    <source>
        <dbReference type="ARBA" id="ARBA00023136"/>
    </source>
</evidence>
<dbReference type="GO" id="GO:0006629">
    <property type="term" value="P:lipid metabolic process"/>
    <property type="evidence" value="ECO:0007669"/>
    <property type="project" value="UniProtKB-ARBA"/>
</dbReference>
<keyword evidence="8 11" id="KW-0408">Iron</keyword>
<dbReference type="EMBL" id="CM027682">
    <property type="protein sequence ID" value="KAG0537048.1"/>
    <property type="molecule type" value="Genomic_DNA"/>
</dbReference>
<keyword evidence="4" id="KW-0812">Transmembrane</keyword>
<evidence type="ECO:0000256" key="1">
    <source>
        <dbReference type="ARBA" id="ARBA00004370"/>
    </source>
</evidence>
<evidence type="ECO:0000256" key="7">
    <source>
        <dbReference type="ARBA" id="ARBA00023002"/>
    </source>
</evidence>
<dbReference type="GO" id="GO:0016020">
    <property type="term" value="C:membrane"/>
    <property type="evidence" value="ECO:0007669"/>
    <property type="project" value="UniProtKB-SubCell"/>
</dbReference>
<dbReference type="GO" id="GO:0005506">
    <property type="term" value="F:iron ion binding"/>
    <property type="evidence" value="ECO:0007669"/>
    <property type="project" value="InterPro"/>
</dbReference>
<feature type="binding site" description="axial binding residue" evidence="11">
    <location>
        <position position="569"/>
    </location>
    <ligand>
        <name>heme</name>
        <dbReference type="ChEBI" id="CHEBI:30413"/>
    </ligand>
    <ligandPart>
        <name>Fe</name>
        <dbReference type="ChEBI" id="CHEBI:18248"/>
    </ligandPart>
</feature>
<dbReference type="GO" id="GO:0004497">
    <property type="term" value="F:monooxygenase activity"/>
    <property type="evidence" value="ECO:0007669"/>
    <property type="project" value="UniProtKB-KW"/>
</dbReference>
<dbReference type="InterPro" id="IPR017972">
    <property type="entry name" value="Cyt_P450_CS"/>
</dbReference>
<accession>A0A921RCB8</accession>
<dbReference type="InterPro" id="IPR050665">
    <property type="entry name" value="Cytochrome_P450_Monooxygen"/>
</dbReference>
<dbReference type="GO" id="GO:0020037">
    <property type="term" value="F:heme binding"/>
    <property type="evidence" value="ECO:0007669"/>
    <property type="project" value="InterPro"/>
</dbReference>
<evidence type="ECO:0000256" key="5">
    <source>
        <dbReference type="ARBA" id="ARBA00022723"/>
    </source>
</evidence>
<keyword evidence="7 12" id="KW-0560">Oxidoreductase</keyword>
<comment type="caution">
    <text evidence="13">The sequence shown here is derived from an EMBL/GenBank/DDBJ whole genome shotgun (WGS) entry which is preliminary data.</text>
</comment>
<dbReference type="PANTHER" id="PTHR24282:SF124">
    <property type="entry name" value="CYTOCHROME P450 SUPERFAMILY PROTEIN-RELATED"/>
    <property type="match status" value="1"/>
</dbReference>
<dbReference type="GO" id="GO:0016705">
    <property type="term" value="F:oxidoreductase activity, acting on paired donors, with incorporation or reduction of molecular oxygen"/>
    <property type="evidence" value="ECO:0007669"/>
    <property type="project" value="InterPro"/>
</dbReference>
<keyword evidence="10" id="KW-0472">Membrane</keyword>
<evidence type="ECO:0000256" key="2">
    <source>
        <dbReference type="ARBA" id="ARBA00010617"/>
    </source>
</evidence>
<evidence type="ECO:0000256" key="6">
    <source>
        <dbReference type="ARBA" id="ARBA00022989"/>
    </source>
</evidence>
<comment type="cofactor">
    <cofactor evidence="11">
        <name>heme</name>
        <dbReference type="ChEBI" id="CHEBI:30413"/>
    </cofactor>
</comment>
<evidence type="ECO:0008006" key="15">
    <source>
        <dbReference type="Google" id="ProtNLM"/>
    </source>
</evidence>
<dbReference type="PRINTS" id="PR00463">
    <property type="entry name" value="EP450I"/>
</dbReference>
<dbReference type="Proteomes" id="UP000807115">
    <property type="component" value="Chromosome 3"/>
</dbReference>
<protein>
    <recommendedName>
        <fullName evidence="15">Cytochrome P450</fullName>
    </recommendedName>
</protein>
<dbReference type="AlphaFoldDB" id="A0A921RCB8"/>
<evidence type="ECO:0000313" key="13">
    <source>
        <dbReference type="EMBL" id="KAG0537048.1"/>
    </source>
</evidence>
<dbReference type="Gene3D" id="1.10.630.10">
    <property type="entry name" value="Cytochrome P450"/>
    <property type="match status" value="1"/>
</dbReference>
<gene>
    <name evidence="13" type="ORF">BDA96_03G114300</name>
</gene>
<dbReference type="PROSITE" id="PS00086">
    <property type="entry name" value="CYTOCHROME_P450"/>
    <property type="match status" value="1"/>
</dbReference>
<name>A0A921RCB8_SORBI</name>
<evidence type="ECO:0000256" key="8">
    <source>
        <dbReference type="ARBA" id="ARBA00023004"/>
    </source>
</evidence>
<evidence type="ECO:0000313" key="14">
    <source>
        <dbReference type="Proteomes" id="UP000807115"/>
    </source>
</evidence>
<organism evidence="13 14">
    <name type="scientific">Sorghum bicolor</name>
    <name type="common">Sorghum</name>
    <name type="synonym">Sorghum vulgare</name>
    <dbReference type="NCBI Taxonomy" id="4558"/>
    <lineage>
        <taxon>Eukaryota</taxon>
        <taxon>Viridiplantae</taxon>
        <taxon>Streptophyta</taxon>
        <taxon>Embryophyta</taxon>
        <taxon>Tracheophyta</taxon>
        <taxon>Spermatophyta</taxon>
        <taxon>Magnoliopsida</taxon>
        <taxon>Liliopsida</taxon>
        <taxon>Poales</taxon>
        <taxon>Poaceae</taxon>
        <taxon>PACMAD clade</taxon>
        <taxon>Panicoideae</taxon>
        <taxon>Andropogonodae</taxon>
        <taxon>Andropogoneae</taxon>
        <taxon>Sorghinae</taxon>
        <taxon>Sorghum</taxon>
    </lineage>
</organism>
<dbReference type="InterPro" id="IPR001128">
    <property type="entry name" value="Cyt_P450"/>
</dbReference>
<dbReference type="SUPFAM" id="SSF48264">
    <property type="entry name" value="Cytochrome P450"/>
    <property type="match status" value="1"/>
</dbReference>
<reference evidence="13" key="2">
    <citation type="submission" date="2020-10" db="EMBL/GenBank/DDBJ databases">
        <authorList>
            <person name="Cooper E.A."/>
            <person name="Brenton Z.W."/>
            <person name="Flinn B.S."/>
            <person name="Jenkins J."/>
            <person name="Shu S."/>
            <person name="Flowers D."/>
            <person name="Luo F."/>
            <person name="Wang Y."/>
            <person name="Xia P."/>
            <person name="Barry K."/>
            <person name="Daum C."/>
            <person name="Lipzen A."/>
            <person name="Yoshinaga Y."/>
            <person name="Schmutz J."/>
            <person name="Saski C."/>
            <person name="Vermerris W."/>
            <person name="Kresovich S."/>
        </authorList>
    </citation>
    <scope>NUCLEOTIDE SEQUENCE</scope>
</reference>
<keyword evidence="9 12" id="KW-0503">Monooxygenase</keyword>
<keyword evidence="3 11" id="KW-0349">Heme</keyword>
<evidence type="ECO:0000256" key="3">
    <source>
        <dbReference type="ARBA" id="ARBA00022617"/>
    </source>
</evidence>
<dbReference type="PANTHER" id="PTHR24282">
    <property type="entry name" value="CYTOCHROME P450 FAMILY MEMBER"/>
    <property type="match status" value="1"/>
</dbReference>
<keyword evidence="6" id="KW-1133">Transmembrane helix</keyword>
<dbReference type="InterPro" id="IPR036396">
    <property type="entry name" value="Cyt_P450_sf"/>
</dbReference>
<reference evidence="13" key="1">
    <citation type="journal article" date="2019" name="BMC Genomics">
        <title>A new reference genome for Sorghum bicolor reveals high levels of sequence similarity between sweet and grain genotypes: implications for the genetics of sugar metabolism.</title>
        <authorList>
            <person name="Cooper E.A."/>
            <person name="Brenton Z.W."/>
            <person name="Flinn B.S."/>
            <person name="Jenkins J."/>
            <person name="Shu S."/>
            <person name="Flowers D."/>
            <person name="Luo F."/>
            <person name="Wang Y."/>
            <person name="Xia P."/>
            <person name="Barry K."/>
            <person name="Daum C."/>
            <person name="Lipzen A."/>
            <person name="Yoshinaga Y."/>
            <person name="Schmutz J."/>
            <person name="Saski C."/>
            <person name="Vermerris W."/>
            <person name="Kresovich S."/>
        </authorList>
    </citation>
    <scope>NUCLEOTIDE SEQUENCE</scope>
</reference>
<comment type="similarity">
    <text evidence="2 12">Belongs to the cytochrome P450 family.</text>
</comment>
<keyword evidence="5 11" id="KW-0479">Metal-binding</keyword>
<dbReference type="Pfam" id="PF00067">
    <property type="entry name" value="p450"/>
    <property type="match status" value="1"/>
</dbReference>
<evidence type="ECO:0000256" key="9">
    <source>
        <dbReference type="ARBA" id="ARBA00023033"/>
    </source>
</evidence>
<dbReference type="InterPro" id="IPR002401">
    <property type="entry name" value="Cyt_P450_E_grp-I"/>
</dbReference>
<dbReference type="PRINTS" id="PR00385">
    <property type="entry name" value="P450"/>
</dbReference>
<comment type="subcellular location">
    <subcellularLocation>
        <location evidence="1">Membrane</location>
    </subcellularLocation>
</comment>
<evidence type="ECO:0000256" key="4">
    <source>
        <dbReference type="ARBA" id="ARBA00022692"/>
    </source>
</evidence>
<proteinExistence type="inferred from homology"/>
<evidence type="ECO:0000256" key="11">
    <source>
        <dbReference type="PIRSR" id="PIRSR602401-1"/>
    </source>
</evidence>